<feature type="binding site" evidence="8">
    <location>
        <begin position="62"/>
        <end position="66"/>
    </location>
    <ligand>
        <name>4-CDP-2-C-methyl-D-erythritol 2-phosphate</name>
        <dbReference type="ChEBI" id="CHEBI:57919"/>
    </ligand>
</feature>
<feature type="binding site" evidence="8">
    <location>
        <position position="9"/>
    </location>
    <ligand>
        <name>a divalent metal cation</name>
        <dbReference type="ChEBI" id="CHEBI:60240"/>
    </ligand>
</feature>
<gene>
    <name evidence="8 10" type="primary">ispF</name>
    <name evidence="10" type="ORF">ICHIAU1_17710</name>
</gene>
<dbReference type="PANTHER" id="PTHR43181">
    <property type="entry name" value="2-C-METHYL-D-ERYTHRITOL 2,4-CYCLODIPHOSPHATE SYNTHASE, CHLOROPLASTIC"/>
    <property type="match status" value="1"/>
</dbReference>
<feature type="site" description="Transition state stabilizer" evidence="8">
    <location>
        <position position="134"/>
    </location>
</feature>
<dbReference type="EC" id="4.6.1.12" evidence="4 8"/>
<keyword evidence="5 8" id="KW-0479">Metal-binding</keyword>
<dbReference type="OrthoDB" id="9804336at2"/>
<evidence type="ECO:0000256" key="4">
    <source>
        <dbReference type="ARBA" id="ARBA00012579"/>
    </source>
</evidence>
<dbReference type="GO" id="GO:0019288">
    <property type="term" value="P:isopentenyl diphosphate biosynthetic process, methylerythritol 4-phosphate pathway"/>
    <property type="evidence" value="ECO:0007669"/>
    <property type="project" value="UniProtKB-UniRule"/>
</dbReference>
<dbReference type="GO" id="GO:0016114">
    <property type="term" value="P:terpenoid biosynthetic process"/>
    <property type="evidence" value="ECO:0007669"/>
    <property type="project" value="InterPro"/>
</dbReference>
<evidence type="ECO:0000256" key="5">
    <source>
        <dbReference type="ARBA" id="ARBA00022723"/>
    </source>
</evidence>
<evidence type="ECO:0000256" key="7">
    <source>
        <dbReference type="ARBA" id="ARBA00023239"/>
    </source>
</evidence>
<comment type="function">
    <text evidence="8">Involved in the biosynthesis of isopentenyl diphosphate (IPP) and dimethylallyl diphosphate (DMAPP), two major building blocks of isoprenoid compounds. Catalyzes the conversion of 4-diphosphocytidyl-2-C-methyl-D-erythritol 2-phosphate (CDP-ME2P) to 2-C-methyl-D-erythritol 2,4-cyclodiphosphate (ME-CPP) with a corresponding release of cytidine 5-monophosphate (CMP).</text>
</comment>
<organism evidence="10 11">
    <name type="scientific">Fluviibacter phosphoraccumulans</name>
    <dbReference type="NCBI Taxonomy" id="1751046"/>
    <lineage>
        <taxon>Bacteria</taxon>
        <taxon>Pseudomonadati</taxon>
        <taxon>Pseudomonadota</taxon>
        <taxon>Betaproteobacteria</taxon>
        <taxon>Rhodocyclales</taxon>
        <taxon>Fluviibacteraceae</taxon>
        <taxon>Fluviibacter</taxon>
    </lineage>
</organism>
<feature type="binding site" evidence="8">
    <location>
        <begin position="9"/>
        <end position="11"/>
    </location>
    <ligand>
        <name>4-CDP-2-C-methyl-D-erythritol 2-phosphate</name>
        <dbReference type="ChEBI" id="CHEBI:57919"/>
    </ligand>
</feature>
<feature type="binding site" evidence="8">
    <location>
        <begin position="57"/>
        <end position="59"/>
    </location>
    <ligand>
        <name>4-CDP-2-C-methyl-D-erythritol 2-phosphate</name>
        <dbReference type="ChEBI" id="CHEBI:57919"/>
    </ligand>
</feature>
<dbReference type="GO" id="GO:0008685">
    <property type="term" value="F:2-C-methyl-D-erythritol 2,4-cyclodiphosphate synthase activity"/>
    <property type="evidence" value="ECO:0007669"/>
    <property type="project" value="UniProtKB-UniRule"/>
</dbReference>
<dbReference type="AlphaFoldDB" id="A0A679HX76"/>
<accession>A0A679HX76</accession>
<dbReference type="Gene3D" id="3.30.1330.50">
    <property type="entry name" value="2-C-methyl-D-erythritol 2,4-cyclodiphosphate synthase"/>
    <property type="match status" value="1"/>
</dbReference>
<dbReference type="UniPathway" id="UPA00056">
    <property type="reaction ID" value="UER00095"/>
</dbReference>
<dbReference type="HAMAP" id="MF_00107">
    <property type="entry name" value="IspF"/>
    <property type="match status" value="1"/>
</dbReference>
<dbReference type="Pfam" id="PF02542">
    <property type="entry name" value="YgbB"/>
    <property type="match status" value="1"/>
</dbReference>
<dbReference type="InterPro" id="IPR036571">
    <property type="entry name" value="MECDP_synthase_sf"/>
</dbReference>
<evidence type="ECO:0000313" key="10">
    <source>
        <dbReference type="EMBL" id="BBU69488.1"/>
    </source>
</evidence>
<keyword evidence="6 8" id="KW-0414">Isoprene biosynthesis</keyword>
<evidence type="ECO:0000256" key="9">
    <source>
        <dbReference type="RuleBase" id="RU004395"/>
    </source>
</evidence>
<comment type="pathway">
    <text evidence="2 8">Isoprenoid biosynthesis; isopentenyl diphosphate biosynthesis via DXP pathway; isopentenyl diphosphate from 1-deoxy-D-xylulose 5-phosphate: step 4/6.</text>
</comment>
<evidence type="ECO:0000256" key="1">
    <source>
        <dbReference type="ARBA" id="ARBA00000200"/>
    </source>
</evidence>
<comment type="subunit">
    <text evidence="8">Homotrimer.</text>
</comment>
<dbReference type="NCBIfam" id="TIGR00151">
    <property type="entry name" value="ispF"/>
    <property type="match status" value="1"/>
</dbReference>
<dbReference type="CDD" id="cd00554">
    <property type="entry name" value="MECDP_synthase"/>
    <property type="match status" value="1"/>
</dbReference>
<sequence>MIRIGQGYDIHALVPDRKLIIGGVEIPHSHGLDGHSDADVLLHAIIDALLGGAALRDIGYHFPDTDPTFAGADSRALLRETMKRVEAAGYGVLNIDTTVIAQSPKLSPHVPAMIANIAADLGLPEKDINVKAKTNEHLDAVGRKEAIIAQAVVLMGELADEEDHDHDHDH</sequence>
<feature type="binding site" evidence="8">
    <location>
        <begin position="35"/>
        <end position="36"/>
    </location>
    <ligand>
        <name>4-CDP-2-C-methyl-D-erythritol 2-phosphate</name>
        <dbReference type="ChEBI" id="CHEBI:57919"/>
    </ligand>
</feature>
<feature type="binding site" evidence="8">
    <location>
        <position position="11"/>
    </location>
    <ligand>
        <name>a divalent metal cation</name>
        <dbReference type="ChEBI" id="CHEBI:60240"/>
    </ligand>
</feature>
<dbReference type="PANTHER" id="PTHR43181:SF1">
    <property type="entry name" value="2-C-METHYL-D-ERYTHRITOL 2,4-CYCLODIPHOSPHATE SYNTHASE, CHLOROPLASTIC"/>
    <property type="match status" value="1"/>
</dbReference>
<comment type="cofactor">
    <cofactor evidence="8">
        <name>a divalent metal cation</name>
        <dbReference type="ChEBI" id="CHEBI:60240"/>
    </cofactor>
    <text evidence="8">Binds 1 divalent metal cation per subunit.</text>
</comment>
<evidence type="ECO:0000256" key="2">
    <source>
        <dbReference type="ARBA" id="ARBA00004709"/>
    </source>
</evidence>
<evidence type="ECO:0000313" key="11">
    <source>
        <dbReference type="Proteomes" id="UP000463961"/>
    </source>
</evidence>
<dbReference type="GO" id="GO:0046872">
    <property type="term" value="F:metal ion binding"/>
    <property type="evidence" value="ECO:0007669"/>
    <property type="project" value="UniProtKB-KW"/>
</dbReference>
<evidence type="ECO:0000256" key="6">
    <source>
        <dbReference type="ARBA" id="ARBA00023229"/>
    </source>
</evidence>
<evidence type="ECO:0000256" key="3">
    <source>
        <dbReference type="ARBA" id="ARBA00008480"/>
    </source>
</evidence>
<dbReference type="RefSeq" id="WP_162049805.1">
    <property type="nucleotide sequence ID" value="NZ_AP019011.1"/>
</dbReference>
<keyword evidence="7 8" id="KW-0456">Lyase</keyword>
<dbReference type="EMBL" id="AP022345">
    <property type="protein sequence ID" value="BBU69488.1"/>
    <property type="molecule type" value="Genomic_DNA"/>
</dbReference>
<dbReference type="PROSITE" id="PS01350">
    <property type="entry name" value="ISPF"/>
    <property type="match status" value="1"/>
</dbReference>
<comment type="catalytic activity">
    <reaction evidence="1 8 9">
        <text>4-CDP-2-C-methyl-D-erythritol 2-phosphate = 2-C-methyl-D-erythritol 2,4-cyclic diphosphate + CMP</text>
        <dbReference type="Rhea" id="RHEA:23864"/>
        <dbReference type="ChEBI" id="CHEBI:57919"/>
        <dbReference type="ChEBI" id="CHEBI:58483"/>
        <dbReference type="ChEBI" id="CHEBI:60377"/>
        <dbReference type="EC" id="4.6.1.12"/>
    </reaction>
</comment>
<dbReference type="Proteomes" id="UP000463961">
    <property type="component" value="Chromosome"/>
</dbReference>
<comment type="similarity">
    <text evidence="3 8 9">Belongs to the IspF family.</text>
</comment>
<keyword evidence="11" id="KW-1185">Reference proteome</keyword>
<dbReference type="InterPro" id="IPR020555">
    <property type="entry name" value="MECDP_synthase_CS"/>
</dbReference>
<feature type="binding site" evidence="8">
    <location>
        <position position="143"/>
    </location>
    <ligand>
        <name>4-CDP-2-C-methyl-D-erythritol 2-phosphate</name>
        <dbReference type="ChEBI" id="CHEBI:57919"/>
    </ligand>
</feature>
<name>A0A679HX76_9RHOO</name>
<reference evidence="11" key="1">
    <citation type="submission" date="2020-01" db="EMBL/GenBank/DDBJ databases">
        <title>Phosphoaccumulans saitamaens gen. nov., sp. nov., a polyphosphate accumulating bacterium isolated from surface river water.</title>
        <authorList>
            <person name="Watanabe K."/>
            <person name="Suda W."/>
        </authorList>
    </citation>
    <scope>NUCLEOTIDE SEQUENCE [LARGE SCALE GENOMIC DNA]</scope>
    <source>
        <strain evidence="11">ICHIAU1</strain>
    </source>
</reference>
<dbReference type="InterPro" id="IPR003526">
    <property type="entry name" value="MECDP_synthase"/>
</dbReference>
<proteinExistence type="inferred from homology"/>
<feature type="site" description="Transition state stabilizer" evidence="8">
    <location>
        <position position="35"/>
    </location>
</feature>
<feature type="binding site" evidence="8">
    <location>
        <position position="43"/>
    </location>
    <ligand>
        <name>a divalent metal cation</name>
        <dbReference type="ChEBI" id="CHEBI:60240"/>
    </ligand>
</feature>
<protein>
    <recommendedName>
        <fullName evidence="4 8">2-C-methyl-D-erythritol 2,4-cyclodiphosphate synthase</fullName>
        <shortName evidence="8">MECDP-synthase</shortName>
        <shortName evidence="8">MECPP-synthase</shortName>
        <shortName evidence="8">MECPS</shortName>
        <ecNumber evidence="4 8">4.6.1.12</ecNumber>
    </recommendedName>
</protein>
<comment type="caution">
    <text evidence="8">Lacks conserved residue(s) required for the propagation of feature annotation.</text>
</comment>
<dbReference type="SUPFAM" id="SSF69765">
    <property type="entry name" value="IpsF-like"/>
    <property type="match status" value="1"/>
</dbReference>
<dbReference type="FunFam" id="3.30.1330.50:FF:000001">
    <property type="entry name" value="2-C-methyl-D-erythritol 2,4-cyclodiphosphate synthase"/>
    <property type="match status" value="1"/>
</dbReference>
<evidence type="ECO:0000256" key="8">
    <source>
        <dbReference type="HAMAP-Rule" id="MF_00107"/>
    </source>
</evidence>